<proteinExistence type="inferred from homology"/>
<reference evidence="6 7" key="1">
    <citation type="submission" date="2020-08" db="EMBL/GenBank/DDBJ databases">
        <title>Genomic Encyclopedia of Type Strains, Phase IV (KMG-IV): sequencing the most valuable type-strain genomes for metagenomic binning, comparative biology and taxonomic classification.</title>
        <authorList>
            <person name="Goeker M."/>
        </authorList>
    </citation>
    <scope>NUCLEOTIDE SEQUENCE [LARGE SCALE GENOMIC DNA]</scope>
    <source>
        <strain evidence="6 7">DSM 29514</strain>
    </source>
</reference>
<dbReference type="PANTHER" id="PTHR10429:SF0">
    <property type="entry name" value="DNA-3-METHYLADENINE GLYCOSYLASE"/>
    <property type="match status" value="1"/>
</dbReference>
<evidence type="ECO:0000256" key="2">
    <source>
        <dbReference type="ARBA" id="ARBA00022763"/>
    </source>
</evidence>
<accession>A0A7W6LG07</accession>
<dbReference type="GO" id="GO:0003905">
    <property type="term" value="F:alkylbase DNA N-glycosylase activity"/>
    <property type="evidence" value="ECO:0007669"/>
    <property type="project" value="InterPro"/>
</dbReference>
<keyword evidence="6" id="KW-0326">Glycosidase</keyword>
<dbReference type="SUPFAM" id="SSF50486">
    <property type="entry name" value="FMT C-terminal domain-like"/>
    <property type="match status" value="1"/>
</dbReference>
<dbReference type="RefSeq" id="WP_062554973.1">
    <property type="nucleotide sequence ID" value="NZ_CP049250.1"/>
</dbReference>
<evidence type="ECO:0000256" key="1">
    <source>
        <dbReference type="ARBA" id="ARBA00009232"/>
    </source>
</evidence>
<keyword evidence="4 5" id="KW-0234">DNA repair</keyword>
<dbReference type="Pfam" id="PF02245">
    <property type="entry name" value="Pur_DNA_glyco"/>
    <property type="match status" value="1"/>
</dbReference>
<dbReference type="NCBIfam" id="NF002003">
    <property type="entry name" value="PRK00802.1-3"/>
    <property type="match status" value="1"/>
</dbReference>
<organism evidence="6 7">
    <name type="scientific">Rhizobium rhizoryzae</name>
    <dbReference type="NCBI Taxonomy" id="451876"/>
    <lineage>
        <taxon>Bacteria</taxon>
        <taxon>Pseudomonadati</taxon>
        <taxon>Pseudomonadota</taxon>
        <taxon>Alphaproteobacteria</taxon>
        <taxon>Hyphomicrobiales</taxon>
        <taxon>Rhizobiaceae</taxon>
        <taxon>Rhizobium/Agrobacterium group</taxon>
        <taxon>Rhizobium</taxon>
    </lineage>
</organism>
<comment type="similarity">
    <text evidence="1 5">Belongs to the DNA glycosylase MPG family.</text>
</comment>
<dbReference type="Proteomes" id="UP000519897">
    <property type="component" value="Unassembled WGS sequence"/>
</dbReference>
<dbReference type="EMBL" id="JACIEC010000001">
    <property type="protein sequence ID" value="MBB4143704.1"/>
    <property type="molecule type" value="Genomic_DNA"/>
</dbReference>
<dbReference type="EC" id="3.2.2.-" evidence="5"/>
<dbReference type="GO" id="GO:0006284">
    <property type="term" value="P:base-excision repair"/>
    <property type="evidence" value="ECO:0007669"/>
    <property type="project" value="InterPro"/>
</dbReference>
<dbReference type="AlphaFoldDB" id="A0A7W6LG07"/>
<keyword evidence="2 5" id="KW-0227">DNA damage</keyword>
<dbReference type="InterPro" id="IPR003180">
    <property type="entry name" value="MPG"/>
</dbReference>
<evidence type="ECO:0000256" key="3">
    <source>
        <dbReference type="ARBA" id="ARBA00022801"/>
    </source>
</evidence>
<dbReference type="Gene3D" id="3.10.300.10">
    <property type="entry name" value="Methylpurine-DNA glycosylase (MPG)"/>
    <property type="match status" value="1"/>
</dbReference>
<evidence type="ECO:0000313" key="7">
    <source>
        <dbReference type="Proteomes" id="UP000519897"/>
    </source>
</evidence>
<dbReference type="PANTHER" id="PTHR10429">
    <property type="entry name" value="DNA-3-METHYLADENINE GLYCOSYLASE"/>
    <property type="match status" value="1"/>
</dbReference>
<name>A0A7W6LG07_9HYPH</name>
<evidence type="ECO:0000256" key="4">
    <source>
        <dbReference type="ARBA" id="ARBA00023204"/>
    </source>
</evidence>
<keyword evidence="3 5" id="KW-0378">Hydrolase</keyword>
<dbReference type="NCBIfam" id="TIGR00567">
    <property type="entry name" value="3mg"/>
    <property type="match status" value="1"/>
</dbReference>
<evidence type="ECO:0000256" key="5">
    <source>
        <dbReference type="HAMAP-Rule" id="MF_00527"/>
    </source>
</evidence>
<dbReference type="InterPro" id="IPR011034">
    <property type="entry name" value="Formyl_transferase-like_C_sf"/>
</dbReference>
<dbReference type="HAMAP" id="MF_00527">
    <property type="entry name" value="3MGH"/>
    <property type="match status" value="1"/>
</dbReference>
<evidence type="ECO:0000313" key="6">
    <source>
        <dbReference type="EMBL" id="MBB4143704.1"/>
    </source>
</evidence>
<dbReference type="InterPro" id="IPR036995">
    <property type="entry name" value="MPG_sf"/>
</dbReference>
<keyword evidence="7" id="KW-1185">Reference proteome</keyword>
<protein>
    <recommendedName>
        <fullName evidence="5">Putative 3-methyladenine DNA glycosylase</fullName>
        <ecNumber evidence="5">3.2.2.-</ecNumber>
    </recommendedName>
</protein>
<comment type="caution">
    <text evidence="6">The sequence shown here is derived from an EMBL/GenBank/DDBJ whole genome shotgun (WGS) entry which is preliminary data.</text>
</comment>
<dbReference type="CDD" id="cd00540">
    <property type="entry name" value="AAG"/>
    <property type="match status" value="1"/>
</dbReference>
<dbReference type="GO" id="GO:0003677">
    <property type="term" value="F:DNA binding"/>
    <property type="evidence" value="ECO:0007669"/>
    <property type="project" value="InterPro"/>
</dbReference>
<gene>
    <name evidence="6" type="ORF">GGQ72_002203</name>
</gene>
<sequence>MQELEQFFNRSAVEVARDLIGASLCVDGIGGVIVETEAYMPDDPASHSFRGQTNRNRSMFGPPAHAYVYRSYGIHWCLNFVCLPASAVLIRALQPVHGLAEMEERRRVSDPLLLCAGPGRVSQALGIDIRHDGLPLSDAPFELKPSHESVLVVTDRRIGISKAVDHLWRFGLQNSVYVSKKFRSS</sequence>